<accession>A0A7W5ZGU5</accession>
<evidence type="ECO:0000313" key="1">
    <source>
        <dbReference type="EMBL" id="MBB3837082.1"/>
    </source>
</evidence>
<evidence type="ECO:0000313" key="2">
    <source>
        <dbReference type="Proteomes" id="UP000541352"/>
    </source>
</evidence>
<keyword evidence="2" id="KW-1185">Reference proteome</keyword>
<dbReference type="NCBIfam" id="NF045639">
    <property type="entry name" value="GCX_COOH"/>
    <property type="match status" value="1"/>
</dbReference>
<sequence>MLSLKFHYTFNFTPNANVVYEAGSSIPLLPGFSAEKASTFLAEIKGCQ</sequence>
<reference evidence="1 2" key="1">
    <citation type="submission" date="2020-08" db="EMBL/GenBank/DDBJ databases">
        <title>Genomic Encyclopedia of Type Strains, Phase IV (KMG-IV): sequencing the most valuable type-strain genomes for metagenomic binning, comparative biology and taxonomic classification.</title>
        <authorList>
            <person name="Goeker M."/>
        </authorList>
    </citation>
    <scope>NUCLEOTIDE SEQUENCE [LARGE SCALE GENOMIC DNA]</scope>
    <source>
        <strain evidence="1 2">DSM 17976</strain>
    </source>
</reference>
<dbReference type="AlphaFoldDB" id="A0A7W5ZGU5"/>
<dbReference type="InterPro" id="IPR055015">
    <property type="entry name" value="GCX_COOH"/>
</dbReference>
<dbReference type="RefSeq" id="WP_183971848.1">
    <property type="nucleotide sequence ID" value="NZ_JACIBY010000002.1"/>
</dbReference>
<gene>
    <name evidence="1" type="ORF">FHS57_001076</name>
</gene>
<proteinExistence type="predicted"/>
<organism evidence="1 2">
    <name type="scientific">Runella defluvii</name>
    <dbReference type="NCBI Taxonomy" id="370973"/>
    <lineage>
        <taxon>Bacteria</taxon>
        <taxon>Pseudomonadati</taxon>
        <taxon>Bacteroidota</taxon>
        <taxon>Cytophagia</taxon>
        <taxon>Cytophagales</taxon>
        <taxon>Spirosomataceae</taxon>
        <taxon>Runella</taxon>
    </lineage>
</organism>
<name>A0A7W5ZGU5_9BACT</name>
<protein>
    <submittedName>
        <fullName evidence="1">Uncharacterized protein</fullName>
    </submittedName>
</protein>
<dbReference type="Proteomes" id="UP000541352">
    <property type="component" value="Unassembled WGS sequence"/>
</dbReference>
<dbReference type="EMBL" id="JACIBY010000002">
    <property type="protein sequence ID" value="MBB3837082.1"/>
    <property type="molecule type" value="Genomic_DNA"/>
</dbReference>
<comment type="caution">
    <text evidence="1">The sequence shown here is derived from an EMBL/GenBank/DDBJ whole genome shotgun (WGS) entry which is preliminary data.</text>
</comment>